<protein>
    <submittedName>
        <fullName evidence="3">Barstar, RNAse (Barnase) inhibitor</fullName>
    </submittedName>
</protein>
<comment type="similarity">
    <text evidence="1">Belongs to the barstar family.</text>
</comment>
<accession>A0A1V9DMQ8</accession>
<dbReference type="SUPFAM" id="SSF52038">
    <property type="entry name" value="Barstar-related"/>
    <property type="match status" value="1"/>
</dbReference>
<evidence type="ECO:0000313" key="3">
    <source>
        <dbReference type="EMBL" id="OQP35130.1"/>
    </source>
</evidence>
<evidence type="ECO:0000259" key="2">
    <source>
        <dbReference type="Pfam" id="PF01337"/>
    </source>
</evidence>
<gene>
    <name evidence="3" type="ORF">B2J69_06345</name>
</gene>
<dbReference type="Gene3D" id="3.30.370.10">
    <property type="entry name" value="Barstar-like"/>
    <property type="match status" value="1"/>
</dbReference>
<organism evidence="3 4">
    <name type="scientific">Pantoea latae</name>
    <dbReference type="NCBI Taxonomy" id="1964541"/>
    <lineage>
        <taxon>Bacteria</taxon>
        <taxon>Pseudomonadati</taxon>
        <taxon>Pseudomonadota</taxon>
        <taxon>Gammaproteobacteria</taxon>
        <taxon>Enterobacterales</taxon>
        <taxon>Erwiniaceae</taxon>
        <taxon>Pantoea</taxon>
    </lineage>
</organism>
<proteinExistence type="inferred from homology"/>
<dbReference type="InterPro" id="IPR000468">
    <property type="entry name" value="Barstar"/>
</dbReference>
<feature type="domain" description="Barstar (barnase inhibitor)" evidence="2">
    <location>
        <begin position="1"/>
        <end position="82"/>
    </location>
</feature>
<keyword evidence="4" id="KW-1185">Reference proteome</keyword>
<sequence>MLTITLDFRHLHDRDALYRALAQQSHCPFTFGNNLDALWDWITGGMALPARIHLRHAAGLENSETFGAVLSLLEEAAQALEGDLRLKRD</sequence>
<dbReference type="AlphaFoldDB" id="A0A1V9DMQ8"/>
<dbReference type="InterPro" id="IPR035905">
    <property type="entry name" value="Barstar-like_sf"/>
</dbReference>
<evidence type="ECO:0000313" key="4">
    <source>
        <dbReference type="Proteomes" id="UP000192769"/>
    </source>
</evidence>
<reference evidence="3 4" key="1">
    <citation type="submission" date="2017-02" db="EMBL/GenBank/DDBJ databases">
        <title>Whole genome shotgun sequence of Pantoea agglomerans strain AS1 isolated from a cycad, Zamia floridana in Central Florida, USA.</title>
        <authorList>
            <person name="Lata P."/>
            <person name="Govindarajan S."/>
            <person name="Qi F."/>
            <person name="Li J.-L."/>
            <person name="Maurya S.K."/>
            <person name="Sahoo M.K."/>
        </authorList>
    </citation>
    <scope>NUCLEOTIDE SEQUENCE [LARGE SCALE GENOMIC DNA]</scope>
    <source>
        <strain evidence="3 4">AS1</strain>
    </source>
</reference>
<name>A0A1V9DMQ8_9GAMM</name>
<dbReference type="OrthoDB" id="7575400at2"/>
<evidence type="ECO:0000256" key="1">
    <source>
        <dbReference type="ARBA" id="ARBA00006845"/>
    </source>
</evidence>
<dbReference type="RefSeq" id="WP_081137485.1">
    <property type="nucleotide sequence ID" value="NZ_MWUE01000008.1"/>
</dbReference>
<dbReference type="Pfam" id="PF01337">
    <property type="entry name" value="Barstar"/>
    <property type="match status" value="1"/>
</dbReference>
<dbReference type="Proteomes" id="UP000192769">
    <property type="component" value="Unassembled WGS sequence"/>
</dbReference>
<dbReference type="EMBL" id="MWUE01000008">
    <property type="protein sequence ID" value="OQP35130.1"/>
    <property type="molecule type" value="Genomic_DNA"/>
</dbReference>
<comment type="caution">
    <text evidence="3">The sequence shown here is derived from an EMBL/GenBank/DDBJ whole genome shotgun (WGS) entry which is preliminary data.</text>
</comment>